<dbReference type="GO" id="GO:0046872">
    <property type="term" value="F:metal ion binding"/>
    <property type="evidence" value="ECO:0007669"/>
    <property type="project" value="InterPro"/>
</dbReference>
<dbReference type="InterPro" id="IPR011054">
    <property type="entry name" value="Rudment_hybrid_motif"/>
</dbReference>
<keyword evidence="4" id="KW-0547">Nucleotide-binding</keyword>
<dbReference type="PROSITE" id="PS50975">
    <property type="entry name" value="ATP_GRASP"/>
    <property type="match status" value="1"/>
</dbReference>
<evidence type="ECO:0000256" key="2">
    <source>
        <dbReference type="ARBA" id="ARBA00013255"/>
    </source>
</evidence>
<dbReference type="InterPro" id="IPR011761">
    <property type="entry name" value="ATP-grasp"/>
</dbReference>
<protein>
    <recommendedName>
        <fullName evidence="2">phosphoribosylamine--glycine ligase</fullName>
        <ecNumber evidence="2">6.3.4.13</ecNumber>
    </recommendedName>
    <alternativeName>
        <fullName evidence="8">Glycinamide ribonucleotide synthetase</fullName>
    </alternativeName>
    <alternativeName>
        <fullName evidence="9">Phosphoribosylglycinamide synthetase</fullName>
    </alternativeName>
</protein>
<evidence type="ECO:0000256" key="8">
    <source>
        <dbReference type="ARBA" id="ARBA00042242"/>
    </source>
</evidence>
<dbReference type="EC" id="6.3.4.13" evidence="2"/>
<dbReference type="GO" id="GO:0005524">
    <property type="term" value="F:ATP binding"/>
    <property type="evidence" value="ECO:0007669"/>
    <property type="project" value="UniProtKB-KW"/>
</dbReference>
<feature type="domain" description="ATP-grasp" evidence="10">
    <location>
        <begin position="15"/>
        <end position="70"/>
    </location>
</feature>
<accession>X1UWN4</accession>
<dbReference type="InterPro" id="IPR020561">
    <property type="entry name" value="PRibGlycinamid_synth_ATP-grasp"/>
</dbReference>
<dbReference type="PANTHER" id="PTHR43472">
    <property type="entry name" value="PHOSPHORIBOSYLAMINE--GLYCINE LIGASE"/>
    <property type="match status" value="1"/>
</dbReference>
<comment type="similarity">
    <text evidence="7">Belongs to the GARS family.</text>
</comment>
<feature type="non-terminal residue" evidence="11">
    <location>
        <position position="1"/>
    </location>
</feature>
<dbReference type="InterPro" id="IPR000115">
    <property type="entry name" value="PRibGlycinamide_synth"/>
</dbReference>
<evidence type="ECO:0000313" key="11">
    <source>
        <dbReference type="EMBL" id="GAJ07972.1"/>
    </source>
</evidence>
<dbReference type="GO" id="GO:0009113">
    <property type="term" value="P:purine nucleobase biosynthetic process"/>
    <property type="evidence" value="ECO:0007669"/>
    <property type="project" value="InterPro"/>
</dbReference>
<gene>
    <name evidence="11" type="ORF">S12H4_50688</name>
</gene>
<proteinExistence type="inferred from homology"/>
<dbReference type="InterPro" id="IPR020559">
    <property type="entry name" value="PRibGlycinamide_synth_CS"/>
</dbReference>
<organism evidence="11">
    <name type="scientific">marine sediment metagenome</name>
    <dbReference type="NCBI Taxonomy" id="412755"/>
    <lineage>
        <taxon>unclassified sequences</taxon>
        <taxon>metagenomes</taxon>
        <taxon>ecological metagenomes</taxon>
    </lineage>
</organism>
<dbReference type="EMBL" id="BARW01031952">
    <property type="protein sequence ID" value="GAJ07972.1"/>
    <property type="molecule type" value="Genomic_DNA"/>
</dbReference>
<keyword evidence="6" id="KW-0067">ATP-binding</keyword>
<evidence type="ECO:0000256" key="3">
    <source>
        <dbReference type="ARBA" id="ARBA00022598"/>
    </source>
</evidence>
<dbReference type="InterPro" id="IPR037123">
    <property type="entry name" value="PRibGlycinamide_synth_C_sf"/>
</dbReference>
<dbReference type="FunFam" id="3.90.600.10:FF:000001">
    <property type="entry name" value="Trifunctional purine biosynthetic protein adenosine-3"/>
    <property type="match status" value="1"/>
</dbReference>
<evidence type="ECO:0000256" key="4">
    <source>
        <dbReference type="ARBA" id="ARBA00022741"/>
    </source>
</evidence>
<evidence type="ECO:0000256" key="7">
    <source>
        <dbReference type="ARBA" id="ARBA00038345"/>
    </source>
</evidence>
<dbReference type="PANTHER" id="PTHR43472:SF1">
    <property type="entry name" value="PHOSPHORIBOSYLAMINE--GLYCINE LIGASE, CHLOROPLASTIC"/>
    <property type="match status" value="1"/>
</dbReference>
<dbReference type="GO" id="GO:0006189">
    <property type="term" value="P:'de novo' IMP biosynthetic process"/>
    <property type="evidence" value="ECO:0007669"/>
    <property type="project" value="UniProtKB-UniPathway"/>
</dbReference>
<dbReference type="PROSITE" id="PS00184">
    <property type="entry name" value="GARS"/>
    <property type="match status" value="1"/>
</dbReference>
<dbReference type="Gene3D" id="3.30.470.20">
    <property type="entry name" value="ATP-grasp fold, B domain"/>
    <property type="match status" value="1"/>
</dbReference>
<name>X1UWN4_9ZZZZ</name>
<dbReference type="Pfam" id="PF01071">
    <property type="entry name" value="GARS_A"/>
    <property type="match status" value="1"/>
</dbReference>
<dbReference type="AlphaFoldDB" id="X1UWN4"/>
<evidence type="ECO:0000256" key="9">
    <source>
        <dbReference type="ARBA" id="ARBA00042864"/>
    </source>
</evidence>
<evidence type="ECO:0000256" key="6">
    <source>
        <dbReference type="ARBA" id="ARBA00022840"/>
    </source>
</evidence>
<dbReference type="Pfam" id="PF02843">
    <property type="entry name" value="GARS_C"/>
    <property type="match status" value="1"/>
</dbReference>
<keyword evidence="5" id="KW-0658">Purine biosynthesis</keyword>
<evidence type="ECO:0000259" key="10">
    <source>
        <dbReference type="PROSITE" id="PS50975"/>
    </source>
</evidence>
<reference evidence="11" key="1">
    <citation type="journal article" date="2014" name="Front. Microbiol.">
        <title>High frequency of phylogenetically diverse reductive dehalogenase-homologous genes in deep subseafloor sedimentary metagenomes.</title>
        <authorList>
            <person name="Kawai M."/>
            <person name="Futagami T."/>
            <person name="Toyoda A."/>
            <person name="Takaki Y."/>
            <person name="Nishi S."/>
            <person name="Hori S."/>
            <person name="Arai W."/>
            <person name="Tsubouchi T."/>
            <person name="Morono Y."/>
            <person name="Uchiyama I."/>
            <person name="Ito T."/>
            <person name="Fujiyama A."/>
            <person name="Inagaki F."/>
            <person name="Takami H."/>
        </authorList>
    </citation>
    <scope>NUCLEOTIDE SEQUENCE</scope>
    <source>
        <strain evidence="11">Expedition CK06-06</strain>
    </source>
</reference>
<dbReference type="GO" id="GO:0004637">
    <property type="term" value="F:phosphoribosylamine-glycine ligase activity"/>
    <property type="evidence" value="ECO:0007669"/>
    <property type="project" value="UniProtKB-EC"/>
</dbReference>
<dbReference type="InterPro" id="IPR020560">
    <property type="entry name" value="PRibGlycinamide_synth_C-dom"/>
</dbReference>
<comment type="pathway">
    <text evidence="1">Purine metabolism; IMP biosynthesis via de novo pathway; N(1)-(5-phospho-D-ribosyl)glycinamide from 5-phospho-alpha-D-ribose 1-diphosphate: step 2/2.</text>
</comment>
<evidence type="ECO:0000256" key="5">
    <source>
        <dbReference type="ARBA" id="ARBA00022755"/>
    </source>
</evidence>
<dbReference type="SUPFAM" id="SSF51246">
    <property type="entry name" value="Rudiment single hybrid motif"/>
    <property type="match status" value="1"/>
</dbReference>
<keyword evidence="3" id="KW-0436">Ligase</keyword>
<sequence length="185" mass="19971">SIEKEIIQPTIDGMASENIPYKGLLYTGIIVTENGPKTLEFNCRFGDPETQAVVPLLEGDLAEIMMACIEGNLSKTYLRSSNGFALCLVIASGGYPGSYKKGVKISGIEEADSIDGVKVFHAGTKFDGEDIVTAGGRVFGVTGWGADFPQARKRAYEAAGKIHFTDSFYRNDIGNKALKYLLTND</sequence>
<dbReference type="SMART" id="SM01209">
    <property type="entry name" value="GARS_A"/>
    <property type="match status" value="1"/>
</dbReference>
<dbReference type="SUPFAM" id="SSF56059">
    <property type="entry name" value="Glutathione synthetase ATP-binding domain-like"/>
    <property type="match status" value="1"/>
</dbReference>
<evidence type="ECO:0000256" key="1">
    <source>
        <dbReference type="ARBA" id="ARBA00005174"/>
    </source>
</evidence>
<dbReference type="Gene3D" id="3.90.600.10">
    <property type="entry name" value="Phosphoribosylglycinamide synthetase, C-terminal domain"/>
    <property type="match status" value="1"/>
</dbReference>
<dbReference type="SMART" id="SM01210">
    <property type="entry name" value="GARS_C"/>
    <property type="match status" value="1"/>
</dbReference>
<dbReference type="UniPathway" id="UPA00074">
    <property type="reaction ID" value="UER00125"/>
</dbReference>
<comment type="caution">
    <text evidence="11">The sequence shown here is derived from an EMBL/GenBank/DDBJ whole genome shotgun (WGS) entry which is preliminary data.</text>
</comment>